<reference evidence="1" key="1">
    <citation type="submission" date="2021-06" db="EMBL/GenBank/DDBJ databases">
        <authorList>
            <person name="Kallberg Y."/>
            <person name="Tangrot J."/>
            <person name="Rosling A."/>
        </authorList>
    </citation>
    <scope>NUCLEOTIDE SEQUENCE</scope>
    <source>
        <strain evidence="1">AU212A</strain>
    </source>
</reference>
<feature type="non-terminal residue" evidence="1">
    <location>
        <position position="45"/>
    </location>
</feature>
<comment type="caution">
    <text evidence="1">The sequence shown here is derived from an EMBL/GenBank/DDBJ whole genome shotgun (WGS) entry which is preliminary data.</text>
</comment>
<gene>
    <name evidence="1" type="ORF">SCALOS_LOCUS7780</name>
</gene>
<name>A0ACA9N0S6_9GLOM</name>
<dbReference type="EMBL" id="CAJVPM010018474">
    <property type="protein sequence ID" value="CAG8625132.1"/>
    <property type="molecule type" value="Genomic_DNA"/>
</dbReference>
<evidence type="ECO:0000313" key="1">
    <source>
        <dbReference type="EMBL" id="CAG8625132.1"/>
    </source>
</evidence>
<organism evidence="1 2">
    <name type="scientific">Scutellospora calospora</name>
    <dbReference type="NCBI Taxonomy" id="85575"/>
    <lineage>
        <taxon>Eukaryota</taxon>
        <taxon>Fungi</taxon>
        <taxon>Fungi incertae sedis</taxon>
        <taxon>Mucoromycota</taxon>
        <taxon>Glomeromycotina</taxon>
        <taxon>Glomeromycetes</taxon>
        <taxon>Diversisporales</taxon>
        <taxon>Gigasporaceae</taxon>
        <taxon>Scutellospora</taxon>
    </lineage>
</organism>
<protein>
    <submittedName>
        <fullName evidence="1">10134_t:CDS:1</fullName>
    </submittedName>
</protein>
<dbReference type="Proteomes" id="UP000789860">
    <property type="component" value="Unassembled WGS sequence"/>
</dbReference>
<sequence length="45" mass="5312">EPLNLQNSIQVVIAKREEAIMQRLIREKNIREELISILKKLKGKK</sequence>
<evidence type="ECO:0000313" key="2">
    <source>
        <dbReference type="Proteomes" id="UP000789860"/>
    </source>
</evidence>
<accession>A0ACA9N0S6</accession>
<keyword evidence="2" id="KW-1185">Reference proteome</keyword>
<feature type="non-terminal residue" evidence="1">
    <location>
        <position position="1"/>
    </location>
</feature>
<proteinExistence type="predicted"/>